<dbReference type="AlphaFoldDB" id="A0AAV9ZLQ9"/>
<accession>A0AAV9ZLQ9</accession>
<sequence length="307" mass="32892">MDAAPSRPGRPVTKFRFLRHSLGMPVRSKTIRVLADRLIKRSGELIKEEAENKVYRGEITAQQATEQAFSSSGHDAESEDPPSPATLMQEVFNAPLTPIPPSPGTLMYELFDAPLTPLPGELPLPEPFVPDIAVLSESRCVSPAFGGDYVYAPPSPLPGELPLPEPFISDMDAPSIPSRPVSPAFGGDYVMDSARPDSPAFGDDYVMDPSSPASDSDNSSYLFHSDPGAPQPQNSQNSAAFAQLPSDELEIEMDAVEQIALASADTSFDMEEEVDQLASDSSSSGTPSGKKQQPMKPYIARIAIVVA</sequence>
<evidence type="ECO:0000256" key="1">
    <source>
        <dbReference type="SAM" id="MobiDB-lite"/>
    </source>
</evidence>
<comment type="caution">
    <text evidence="2">The sequence shown here is derived from an EMBL/GenBank/DDBJ whole genome shotgun (WGS) entry which is preliminary data.</text>
</comment>
<organism evidence="2 3">
    <name type="scientific">Favolaschia claudopus</name>
    <dbReference type="NCBI Taxonomy" id="2862362"/>
    <lineage>
        <taxon>Eukaryota</taxon>
        <taxon>Fungi</taxon>
        <taxon>Dikarya</taxon>
        <taxon>Basidiomycota</taxon>
        <taxon>Agaricomycotina</taxon>
        <taxon>Agaricomycetes</taxon>
        <taxon>Agaricomycetidae</taxon>
        <taxon>Agaricales</taxon>
        <taxon>Marasmiineae</taxon>
        <taxon>Mycenaceae</taxon>
        <taxon>Favolaschia</taxon>
    </lineage>
</organism>
<dbReference type="Proteomes" id="UP001362999">
    <property type="component" value="Unassembled WGS sequence"/>
</dbReference>
<gene>
    <name evidence="2" type="ORF">R3P38DRAFT_2805873</name>
</gene>
<feature type="region of interest" description="Disordered" evidence="1">
    <location>
        <begin position="196"/>
        <end position="246"/>
    </location>
</feature>
<feature type="compositionally biased region" description="Low complexity" evidence="1">
    <location>
        <begin position="208"/>
        <end position="220"/>
    </location>
</feature>
<name>A0AAV9ZLQ9_9AGAR</name>
<evidence type="ECO:0000313" key="2">
    <source>
        <dbReference type="EMBL" id="KAK6985141.1"/>
    </source>
</evidence>
<keyword evidence="3" id="KW-1185">Reference proteome</keyword>
<feature type="region of interest" description="Disordered" evidence="1">
    <location>
        <begin position="262"/>
        <end position="295"/>
    </location>
</feature>
<feature type="compositionally biased region" description="Polar residues" evidence="1">
    <location>
        <begin position="64"/>
        <end position="73"/>
    </location>
</feature>
<feature type="compositionally biased region" description="Polar residues" evidence="1">
    <location>
        <begin position="231"/>
        <end position="240"/>
    </location>
</feature>
<feature type="region of interest" description="Disordered" evidence="1">
    <location>
        <begin position="64"/>
        <end position="86"/>
    </location>
</feature>
<reference evidence="2 3" key="1">
    <citation type="journal article" date="2024" name="J Genomics">
        <title>Draft genome sequencing and assembly of Favolaschia claudopus CIRM-BRFM 2984 isolated from oak limbs.</title>
        <authorList>
            <person name="Navarro D."/>
            <person name="Drula E."/>
            <person name="Chaduli D."/>
            <person name="Cazenave R."/>
            <person name="Ahrendt S."/>
            <person name="Wang J."/>
            <person name="Lipzen A."/>
            <person name="Daum C."/>
            <person name="Barry K."/>
            <person name="Grigoriev I.V."/>
            <person name="Favel A."/>
            <person name="Rosso M.N."/>
            <person name="Martin F."/>
        </authorList>
    </citation>
    <scope>NUCLEOTIDE SEQUENCE [LARGE SCALE GENOMIC DNA]</scope>
    <source>
        <strain evidence="2 3">CIRM-BRFM 2984</strain>
    </source>
</reference>
<evidence type="ECO:0000313" key="3">
    <source>
        <dbReference type="Proteomes" id="UP001362999"/>
    </source>
</evidence>
<proteinExistence type="predicted"/>
<protein>
    <submittedName>
        <fullName evidence="2">Uncharacterized protein</fullName>
    </submittedName>
</protein>
<dbReference type="EMBL" id="JAWWNJ010000132">
    <property type="protein sequence ID" value="KAK6985141.1"/>
    <property type="molecule type" value="Genomic_DNA"/>
</dbReference>